<name>A0A2T1GCZ0_9CYAN</name>
<protein>
    <submittedName>
        <fullName evidence="1">Uncharacterized protein</fullName>
    </submittedName>
</protein>
<keyword evidence="2" id="KW-1185">Reference proteome</keyword>
<dbReference type="EMBL" id="PVWO01000196">
    <property type="protein sequence ID" value="PSB55299.1"/>
    <property type="molecule type" value="Genomic_DNA"/>
</dbReference>
<proteinExistence type="predicted"/>
<dbReference type="OrthoDB" id="529403at2"/>
<comment type="caution">
    <text evidence="1">The sequence shown here is derived from an EMBL/GenBank/DDBJ whole genome shotgun (WGS) entry which is preliminary data.</text>
</comment>
<dbReference type="Proteomes" id="UP000238937">
    <property type="component" value="Unassembled WGS sequence"/>
</dbReference>
<accession>A0A2T1GCZ0</accession>
<sequence length="163" mass="18705">MAKKPKGFSEILLQQQWANASERSFDKLKKKVNRSYGRDVKLVMNQGEIVKMSEVLEDFVEPYNDDTLNKHGLQMLLSMGVLAWNIALMPKEERIEMLNEAFAAIMPGSDPEDITFGKNLVDELIQRKDKFFADNQRTIVNFELQYVSRGEFHISVASTMPSD</sequence>
<dbReference type="AlphaFoldDB" id="A0A2T1GCZ0"/>
<gene>
    <name evidence="1" type="ORF">C7B77_15480</name>
</gene>
<organism evidence="1 2">
    <name type="scientific">Chamaesiphon polymorphus CCALA 037</name>
    <dbReference type="NCBI Taxonomy" id="2107692"/>
    <lineage>
        <taxon>Bacteria</taxon>
        <taxon>Bacillati</taxon>
        <taxon>Cyanobacteriota</taxon>
        <taxon>Cyanophyceae</taxon>
        <taxon>Gomontiellales</taxon>
        <taxon>Chamaesiphonaceae</taxon>
        <taxon>Chamaesiphon</taxon>
    </lineage>
</organism>
<dbReference type="RefSeq" id="WP_106306507.1">
    <property type="nucleotide sequence ID" value="NZ_PVWO01000196.1"/>
</dbReference>
<evidence type="ECO:0000313" key="2">
    <source>
        <dbReference type="Proteomes" id="UP000238937"/>
    </source>
</evidence>
<evidence type="ECO:0000313" key="1">
    <source>
        <dbReference type="EMBL" id="PSB55299.1"/>
    </source>
</evidence>
<reference evidence="1 2" key="1">
    <citation type="submission" date="2018-03" db="EMBL/GenBank/DDBJ databases">
        <title>The ancient ancestry and fast evolution of plastids.</title>
        <authorList>
            <person name="Moore K.R."/>
            <person name="Magnabosco C."/>
            <person name="Momper L."/>
            <person name="Gold D.A."/>
            <person name="Bosak T."/>
            <person name="Fournier G.P."/>
        </authorList>
    </citation>
    <scope>NUCLEOTIDE SEQUENCE [LARGE SCALE GENOMIC DNA]</scope>
    <source>
        <strain evidence="1 2">CCALA 037</strain>
    </source>
</reference>